<keyword evidence="7" id="KW-0548">Nucleotidyltransferase</keyword>
<evidence type="ECO:0000256" key="11">
    <source>
        <dbReference type="ARBA" id="ARBA00048366"/>
    </source>
</evidence>
<dbReference type="SUPFAM" id="SSF55821">
    <property type="entry name" value="YrdC/RibB"/>
    <property type="match status" value="1"/>
</dbReference>
<evidence type="ECO:0000256" key="8">
    <source>
        <dbReference type="ARBA" id="ARBA00022741"/>
    </source>
</evidence>
<dbReference type="GO" id="GO:0003725">
    <property type="term" value="F:double-stranded RNA binding"/>
    <property type="evidence" value="ECO:0007669"/>
    <property type="project" value="InterPro"/>
</dbReference>
<dbReference type="PANTHER" id="PTHR17490">
    <property type="entry name" value="SUA5"/>
    <property type="match status" value="1"/>
</dbReference>
<protein>
    <recommendedName>
        <fullName evidence="10">L-threonylcarbamoyladenylate synthase</fullName>
        <ecNumber evidence="3">2.7.7.87</ecNumber>
    </recommendedName>
    <alternativeName>
        <fullName evidence="10">L-threonylcarbamoyladenylate synthase</fullName>
    </alternativeName>
</protein>
<evidence type="ECO:0000256" key="4">
    <source>
        <dbReference type="ARBA" id="ARBA00022490"/>
    </source>
</evidence>
<feature type="domain" description="YrdC-like" evidence="12">
    <location>
        <begin position="1"/>
        <end position="182"/>
    </location>
</feature>
<evidence type="ECO:0000256" key="3">
    <source>
        <dbReference type="ARBA" id="ARBA00012584"/>
    </source>
</evidence>
<dbReference type="EC" id="2.7.7.87" evidence="3"/>
<dbReference type="Gene3D" id="3.90.870.10">
    <property type="entry name" value="DHBP synthase"/>
    <property type="match status" value="1"/>
</dbReference>
<evidence type="ECO:0000256" key="1">
    <source>
        <dbReference type="ARBA" id="ARBA00004496"/>
    </source>
</evidence>
<evidence type="ECO:0000313" key="13">
    <source>
        <dbReference type="EMBL" id="VTS25926.1"/>
    </source>
</evidence>
<dbReference type="RefSeq" id="WP_138068504.1">
    <property type="nucleotide sequence ID" value="NZ_LR594035.1"/>
</dbReference>
<organism evidence="13 14">
    <name type="scientific">Streptococcus pseudoporcinus</name>
    <dbReference type="NCBI Taxonomy" id="361101"/>
    <lineage>
        <taxon>Bacteria</taxon>
        <taxon>Bacillati</taxon>
        <taxon>Bacillota</taxon>
        <taxon>Bacilli</taxon>
        <taxon>Lactobacillales</taxon>
        <taxon>Streptococcaceae</taxon>
        <taxon>Streptococcus</taxon>
    </lineage>
</organism>
<keyword evidence="9" id="KW-0067">ATP-binding</keyword>
<keyword evidence="6" id="KW-0819">tRNA processing</keyword>
<dbReference type="GO" id="GO:0000049">
    <property type="term" value="F:tRNA binding"/>
    <property type="evidence" value="ECO:0007669"/>
    <property type="project" value="TreeGrafter"/>
</dbReference>
<evidence type="ECO:0000259" key="12">
    <source>
        <dbReference type="PROSITE" id="PS51163"/>
    </source>
</evidence>
<dbReference type="NCBIfam" id="TIGR00057">
    <property type="entry name" value="L-threonylcarbamoyladenylate synthase"/>
    <property type="match status" value="1"/>
</dbReference>
<evidence type="ECO:0000256" key="10">
    <source>
        <dbReference type="ARBA" id="ARBA00029774"/>
    </source>
</evidence>
<dbReference type="PANTHER" id="PTHR17490:SF16">
    <property type="entry name" value="THREONYLCARBAMOYL-AMP SYNTHASE"/>
    <property type="match status" value="1"/>
</dbReference>
<dbReference type="GO" id="GO:0005524">
    <property type="term" value="F:ATP binding"/>
    <property type="evidence" value="ECO:0007669"/>
    <property type="project" value="UniProtKB-KW"/>
</dbReference>
<dbReference type="GO" id="GO:0005737">
    <property type="term" value="C:cytoplasm"/>
    <property type="evidence" value="ECO:0007669"/>
    <property type="project" value="UniProtKB-SubCell"/>
</dbReference>
<comment type="catalytic activity">
    <reaction evidence="11">
        <text>L-threonine + hydrogencarbonate + ATP = L-threonylcarbamoyladenylate + diphosphate + H2O</text>
        <dbReference type="Rhea" id="RHEA:36407"/>
        <dbReference type="ChEBI" id="CHEBI:15377"/>
        <dbReference type="ChEBI" id="CHEBI:17544"/>
        <dbReference type="ChEBI" id="CHEBI:30616"/>
        <dbReference type="ChEBI" id="CHEBI:33019"/>
        <dbReference type="ChEBI" id="CHEBI:57926"/>
        <dbReference type="ChEBI" id="CHEBI:73682"/>
        <dbReference type="EC" id="2.7.7.87"/>
    </reaction>
</comment>
<keyword evidence="4" id="KW-0963">Cytoplasm</keyword>
<sequence length="197" mass="21832">MDNLKSIIENGGALILPTETVYGLFAKAMDEQAVNKVYALKQRPREKAMNLNVADYQAILDYSKDQPAYLKELYDAFLPGPLTIILKANERVPFWINSGKDTVGFRLPKHPVTAKLIRLAGPLIGPSANLSGSQSGRRYADIIRAFHNQVEGYEDDQFLRGEDSTIIDLSGSKAKILRQGSISAAHIQAKISRIVFE</sequence>
<keyword evidence="5" id="KW-0808">Transferase</keyword>
<evidence type="ECO:0000256" key="5">
    <source>
        <dbReference type="ARBA" id="ARBA00022679"/>
    </source>
</evidence>
<evidence type="ECO:0000256" key="2">
    <source>
        <dbReference type="ARBA" id="ARBA00007663"/>
    </source>
</evidence>
<reference evidence="13 14" key="1">
    <citation type="submission" date="2019-05" db="EMBL/GenBank/DDBJ databases">
        <authorList>
            <consortium name="Pathogen Informatics"/>
        </authorList>
    </citation>
    <scope>NUCLEOTIDE SEQUENCE [LARGE SCALE GENOMIC DNA]</scope>
    <source>
        <strain evidence="13 14">NCTC5385</strain>
    </source>
</reference>
<dbReference type="AlphaFoldDB" id="A0A4U9YI26"/>
<dbReference type="Pfam" id="PF01300">
    <property type="entry name" value="Sua5_yciO_yrdC"/>
    <property type="match status" value="1"/>
</dbReference>
<dbReference type="GO" id="GO:0008033">
    <property type="term" value="P:tRNA processing"/>
    <property type="evidence" value="ECO:0007669"/>
    <property type="project" value="UniProtKB-KW"/>
</dbReference>
<evidence type="ECO:0000313" key="14">
    <source>
        <dbReference type="Proteomes" id="UP000304914"/>
    </source>
</evidence>
<dbReference type="Proteomes" id="UP000304914">
    <property type="component" value="Chromosome"/>
</dbReference>
<evidence type="ECO:0000256" key="7">
    <source>
        <dbReference type="ARBA" id="ARBA00022695"/>
    </source>
</evidence>
<keyword evidence="8" id="KW-0547">Nucleotide-binding</keyword>
<gene>
    <name evidence="13" type="primary">rimN</name>
    <name evidence="13" type="ORF">NCTC5385_01239</name>
</gene>
<dbReference type="PROSITE" id="PS51163">
    <property type="entry name" value="YRDC"/>
    <property type="match status" value="1"/>
</dbReference>
<proteinExistence type="inferred from homology"/>
<dbReference type="GO" id="GO:0006450">
    <property type="term" value="P:regulation of translational fidelity"/>
    <property type="evidence" value="ECO:0007669"/>
    <property type="project" value="TreeGrafter"/>
</dbReference>
<name>A0A4U9YI26_9STRE</name>
<evidence type="ECO:0000256" key="9">
    <source>
        <dbReference type="ARBA" id="ARBA00022840"/>
    </source>
</evidence>
<dbReference type="InterPro" id="IPR017945">
    <property type="entry name" value="DHBP_synth_RibB-like_a/b_dom"/>
</dbReference>
<dbReference type="GO" id="GO:0061710">
    <property type="term" value="F:L-threonylcarbamoyladenylate synthase"/>
    <property type="evidence" value="ECO:0007669"/>
    <property type="project" value="UniProtKB-EC"/>
</dbReference>
<dbReference type="STRING" id="873448.STRPO_0432"/>
<comment type="subcellular location">
    <subcellularLocation>
        <location evidence="1">Cytoplasm</location>
    </subcellularLocation>
</comment>
<dbReference type="EMBL" id="LR594035">
    <property type="protein sequence ID" value="VTS25926.1"/>
    <property type="molecule type" value="Genomic_DNA"/>
</dbReference>
<comment type="similarity">
    <text evidence="2">Belongs to the SUA5 family.</text>
</comment>
<evidence type="ECO:0000256" key="6">
    <source>
        <dbReference type="ARBA" id="ARBA00022694"/>
    </source>
</evidence>
<dbReference type="InterPro" id="IPR050156">
    <property type="entry name" value="TC-AMP_synthase_SUA5"/>
</dbReference>
<dbReference type="InterPro" id="IPR006070">
    <property type="entry name" value="Sua5-like_dom"/>
</dbReference>
<accession>A0A4U9YI26</accession>